<evidence type="ECO:0000313" key="4">
    <source>
        <dbReference type="EMBL" id="MFD2276132.1"/>
    </source>
</evidence>
<evidence type="ECO:0000256" key="1">
    <source>
        <dbReference type="SAM" id="Phobius"/>
    </source>
</evidence>
<evidence type="ECO:0000259" key="3">
    <source>
        <dbReference type="Pfam" id="PF13439"/>
    </source>
</evidence>
<dbReference type="PANTHER" id="PTHR45947">
    <property type="entry name" value="SULFOQUINOVOSYL TRANSFERASE SQD2"/>
    <property type="match status" value="1"/>
</dbReference>
<dbReference type="Pfam" id="PF00534">
    <property type="entry name" value="Glycos_transf_1"/>
    <property type="match status" value="1"/>
</dbReference>
<keyword evidence="1" id="KW-0812">Transmembrane</keyword>
<dbReference type="Gene3D" id="3.40.50.2000">
    <property type="entry name" value="Glycogen Phosphorylase B"/>
    <property type="match status" value="2"/>
</dbReference>
<keyword evidence="4" id="KW-0328">Glycosyltransferase</keyword>
<feature type="domain" description="Glycosyl transferase family 1" evidence="2">
    <location>
        <begin position="249"/>
        <end position="418"/>
    </location>
</feature>
<protein>
    <submittedName>
        <fullName evidence="4">Glycosyltransferase family 4 protein</fullName>
        <ecNumber evidence="4">2.4.-.-</ecNumber>
    </submittedName>
</protein>
<dbReference type="SUPFAM" id="SSF53756">
    <property type="entry name" value="UDP-Glycosyltransferase/glycogen phosphorylase"/>
    <property type="match status" value="1"/>
</dbReference>
<dbReference type="GO" id="GO:0016757">
    <property type="term" value="F:glycosyltransferase activity"/>
    <property type="evidence" value="ECO:0007669"/>
    <property type="project" value="UniProtKB-KW"/>
</dbReference>
<dbReference type="EMBL" id="JBHUJC010000019">
    <property type="protein sequence ID" value="MFD2276132.1"/>
    <property type="molecule type" value="Genomic_DNA"/>
</dbReference>
<sequence length="451" mass="50371">MRKQLNQCKLMNTNTLNQSYQSVATSMDERDVHSNVGLHTIEEANQGGSEKTINVGVVTSTYARDTDDCQVPWMRELIAQMKEHSCNIRVMAPAFKGLKSHQIDGIDVHRFRYAPQSLETLTHDEGAPNKINSIFYKLLVLPYLLMGSLAVFWWCIKHKIDVLHIHWPFPHGFYGILPKYLLGVKVIAMSHGAELAIARRSTPVRKVLGWLLRSADVRCTNSSHTANEVSRVSGCTDSMIMPYGATVRNKEEELEPRDKPLLLFCGRLVQRKGIDVLLRSLPAVLASTDVDVVITGEGDRKAEWESLSHELGLSESVQFPGFVSDEELGRLYANCTLYVHPAIYDSNGDTEGLGVVLIEALAHKKPVIASNVGGIPDVIKNGETGILVEEKNEQELADSILRLLNDPQLCEELGDAGYLHVKRFFDWERIASETFELYSKLAARSNSTQEA</sequence>
<dbReference type="InterPro" id="IPR050194">
    <property type="entry name" value="Glycosyltransferase_grp1"/>
</dbReference>
<dbReference type="PANTHER" id="PTHR45947:SF3">
    <property type="entry name" value="SULFOQUINOVOSYL TRANSFERASE SQD2"/>
    <property type="match status" value="1"/>
</dbReference>
<keyword evidence="1" id="KW-0472">Membrane</keyword>
<organism evidence="4 5">
    <name type="scientific">Rubritalea spongiae</name>
    <dbReference type="NCBI Taxonomy" id="430797"/>
    <lineage>
        <taxon>Bacteria</taxon>
        <taxon>Pseudomonadati</taxon>
        <taxon>Verrucomicrobiota</taxon>
        <taxon>Verrucomicrobiia</taxon>
        <taxon>Verrucomicrobiales</taxon>
        <taxon>Rubritaleaceae</taxon>
        <taxon>Rubritalea</taxon>
    </lineage>
</organism>
<dbReference type="CDD" id="cd03801">
    <property type="entry name" value="GT4_PimA-like"/>
    <property type="match status" value="1"/>
</dbReference>
<accession>A0ABW5E0K6</accession>
<feature type="domain" description="Glycosyltransferase subfamily 4-like N-terminal" evidence="3">
    <location>
        <begin position="126"/>
        <end position="235"/>
    </location>
</feature>
<dbReference type="InterPro" id="IPR001296">
    <property type="entry name" value="Glyco_trans_1"/>
</dbReference>
<keyword evidence="5" id="KW-1185">Reference proteome</keyword>
<dbReference type="InterPro" id="IPR028098">
    <property type="entry name" value="Glyco_trans_4-like_N"/>
</dbReference>
<keyword evidence="1" id="KW-1133">Transmembrane helix</keyword>
<evidence type="ECO:0000259" key="2">
    <source>
        <dbReference type="Pfam" id="PF00534"/>
    </source>
</evidence>
<dbReference type="EC" id="2.4.-.-" evidence="4"/>
<keyword evidence="4" id="KW-0808">Transferase</keyword>
<feature type="transmembrane region" description="Helical" evidence="1">
    <location>
        <begin position="134"/>
        <end position="154"/>
    </location>
</feature>
<dbReference type="Pfam" id="PF13439">
    <property type="entry name" value="Glyco_transf_4"/>
    <property type="match status" value="1"/>
</dbReference>
<dbReference type="RefSeq" id="WP_377136821.1">
    <property type="nucleotide sequence ID" value="NZ_JBHUJC010000019.1"/>
</dbReference>
<dbReference type="Proteomes" id="UP001597297">
    <property type="component" value="Unassembled WGS sequence"/>
</dbReference>
<reference evidence="5" key="1">
    <citation type="journal article" date="2019" name="Int. J. Syst. Evol. Microbiol.">
        <title>The Global Catalogue of Microorganisms (GCM) 10K type strain sequencing project: providing services to taxonomists for standard genome sequencing and annotation.</title>
        <authorList>
            <consortium name="The Broad Institute Genomics Platform"/>
            <consortium name="The Broad Institute Genome Sequencing Center for Infectious Disease"/>
            <person name="Wu L."/>
            <person name="Ma J."/>
        </authorList>
    </citation>
    <scope>NUCLEOTIDE SEQUENCE [LARGE SCALE GENOMIC DNA]</scope>
    <source>
        <strain evidence="5">JCM 16545</strain>
    </source>
</reference>
<gene>
    <name evidence="4" type="ORF">ACFSQZ_06610</name>
</gene>
<proteinExistence type="predicted"/>
<name>A0ABW5E0K6_9BACT</name>
<comment type="caution">
    <text evidence="4">The sequence shown here is derived from an EMBL/GenBank/DDBJ whole genome shotgun (WGS) entry which is preliminary data.</text>
</comment>
<evidence type="ECO:0000313" key="5">
    <source>
        <dbReference type="Proteomes" id="UP001597297"/>
    </source>
</evidence>